<dbReference type="InterPro" id="IPR011946">
    <property type="entry name" value="Integrase_integron-type"/>
</dbReference>
<evidence type="ECO:0000313" key="9">
    <source>
        <dbReference type="Proteomes" id="UP001164748"/>
    </source>
</evidence>
<comment type="similarity">
    <text evidence="1">Belongs to the 'phage' integrase family.</text>
</comment>
<evidence type="ECO:0000259" key="6">
    <source>
        <dbReference type="PROSITE" id="PS51898"/>
    </source>
</evidence>
<keyword evidence="2" id="KW-0229">DNA integration</keyword>
<evidence type="ECO:0000259" key="7">
    <source>
        <dbReference type="PROSITE" id="PS51900"/>
    </source>
</evidence>
<dbReference type="PANTHER" id="PTHR30349:SF64">
    <property type="entry name" value="PROPHAGE INTEGRASE INTD-RELATED"/>
    <property type="match status" value="1"/>
</dbReference>
<evidence type="ECO:0000256" key="4">
    <source>
        <dbReference type="ARBA" id="ARBA00023172"/>
    </source>
</evidence>
<dbReference type="InterPro" id="IPR011010">
    <property type="entry name" value="DNA_brk_join_enz"/>
</dbReference>
<dbReference type="Pfam" id="PF00589">
    <property type="entry name" value="Phage_integrase"/>
    <property type="match status" value="1"/>
</dbReference>
<dbReference type="InterPro" id="IPR044068">
    <property type="entry name" value="CB"/>
</dbReference>
<reference evidence="8" key="1">
    <citation type="submission" date="2022-09" db="EMBL/GenBank/DDBJ databases">
        <authorList>
            <person name="Li Z.-J."/>
        </authorList>
    </citation>
    <scope>NUCLEOTIDE SEQUENCE</scope>
    <source>
        <strain evidence="8">TGB11</strain>
    </source>
</reference>
<dbReference type="RefSeq" id="WP_269579713.1">
    <property type="nucleotide sequence ID" value="NZ_CP114588.1"/>
</dbReference>
<keyword evidence="4" id="KW-0233">DNA recombination</keyword>
<name>A0AA47LSS3_9GAMM</name>
<dbReference type="GO" id="GO:0006310">
    <property type="term" value="P:DNA recombination"/>
    <property type="evidence" value="ECO:0007669"/>
    <property type="project" value="UniProtKB-KW"/>
</dbReference>
<dbReference type="Gene3D" id="1.10.150.130">
    <property type="match status" value="1"/>
</dbReference>
<dbReference type="PROSITE" id="PS51900">
    <property type="entry name" value="CB"/>
    <property type="match status" value="1"/>
</dbReference>
<dbReference type="PANTHER" id="PTHR30349">
    <property type="entry name" value="PHAGE INTEGRASE-RELATED"/>
    <property type="match status" value="1"/>
</dbReference>
<dbReference type="GO" id="GO:0003677">
    <property type="term" value="F:DNA binding"/>
    <property type="evidence" value="ECO:0007669"/>
    <property type="project" value="UniProtKB-UniRule"/>
</dbReference>
<dbReference type="EMBL" id="CP114588">
    <property type="protein sequence ID" value="WBA09572.1"/>
    <property type="molecule type" value="Genomic_DNA"/>
</dbReference>
<evidence type="ECO:0000256" key="3">
    <source>
        <dbReference type="ARBA" id="ARBA00023125"/>
    </source>
</evidence>
<dbReference type="Pfam" id="PF13495">
    <property type="entry name" value="Phage_int_SAM_4"/>
    <property type="match status" value="1"/>
</dbReference>
<dbReference type="Proteomes" id="UP001164748">
    <property type="component" value="Chromosome"/>
</dbReference>
<sequence>MTKSPFMASLQHEIRRRGYAIKTEKNYLYWVRRFILFHHKQHPTELSDEDVKTFLSYLANAQQVSPNTQKVALNALAFLYNQFLNQPLGKIAFSPSKKSPRIPIVLSKEEVARIFTYLGARDKLICGLMYGSGLRINECLRLRIKDLDFNHNAITVHNGKGGKSRTTLLPNQLAGELHTLCERAVDIQQGDNQKGIGPSMPYALDRKYPNAYRKAGWMFIFPSYNYCHHPVSNKLCRHHLHDSNVRKALNRAVLKAGITHKHVTCHTFRHSFATQMLLAGYDIRTIQTLLGHTDLSTTQIYTHVIGQQFAGTTSPMDLL</sequence>
<dbReference type="InterPro" id="IPR050090">
    <property type="entry name" value="Tyrosine_recombinase_XerCD"/>
</dbReference>
<dbReference type="InterPro" id="IPR002104">
    <property type="entry name" value="Integrase_catalytic"/>
</dbReference>
<dbReference type="SUPFAM" id="SSF56349">
    <property type="entry name" value="DNA breaking-rejoining enzymes"/>
    <property type="match status" value="1"/>
</dbReference>
<feature type="domain" description="Tyr recombinase" evidence="6">
    <location>
        <begin position="101"/>
        <end position="314"/>
    </location>
</feature>
<dbReference type="AlphaFoldDB" id="A0AA47LSS3"/>
<dbReference type="Gene3D" id="1.10.443.10">
    <property type="entry name" value="Intergrase catalytic core"/>
    <property type="match status" value="1"/>
</dbReference>
<keyword evidence="3 5" id="KW-0238">DNA-binding</keyword>
<dbReference type="PROSITE" id="PS51898">
    <property type="entry name" value="TYR_RECOMBINASE"/>
    <property type="match status" value="1"/>
</dbReference>
<dbReference type="InterPro" id="IPR013762">
    <property type="entry name" value="Integrase-like_cat_sf"/>
</dbReference>
<evidence type="ECO:0000256" key="1">
    <source>
        <dbReference type="ARBA" id="ARBA00008857"/>
    </source>
</evidence>
<accession>A0AA47LSS3</accession>
<protein>
    <submittedName>
        <fullName evidence="8">Integron integrase</fullName>
    </submittedName>
</protein>
<organism evidence="8 9">
    <name type="scientific">Salinivibrio kushneri</name>
    <dbReference type="NCBI Taxonomy" id="1908198"/>
    <lineage>
        <taxon>Bacteria</taxon>
        <taxon>Pseudomonadati</taxon>
        <taxon>Pseudomonadota</taxon>
        <taxon>Gammaproteobacteria</taxon>
        <taxon>Vibrionales</taxon>
        <taxon>Vibrionaceae</taxon>
        <taxon>Salinivibrio</taxon>
    </lineage>
</organism>
<gene>
    <name evidence="8" type="ORF">N8M53_05085</name>
</gene>
<dbReference type="InterPro" id="IPR004107">
    <property type="entry name" value="Integrase_SAM-like_N"/>
</dbReference>
<evidence type="ECO:0000256" key="2">
    <source>
        <dbReference type="ARBA" id="ARBA00022908"/>
    </source>
</evidence>
<dbReference type="GO" id="GO:0015074">
    <property type="term" value="P:DNA integration"/>
    <property type="evidence" value="ECO:0007669"/>
    <property type="project" value="UniProtKB-KW"/>
</dbReference>
<dbReference type="NCBIfam" id="TIGR02249">
    <property type="entry name" value="integrase_gron"/>
    <property type="match status" value="1"/>
</dbReference>
<evidence type="ECO:0000313" key="8">
    <source>
        <dbReference type="EMBL" id="WBA09572.1"/>
    </source>
</evidence>
<evidence type="ECO:0000256" key="5">
    <source>
        <dbReference type="PROSITE-ProRule" id="PRU01248"/>
    </source>
</evidence>
<proteinExistence type="inferred from homology"/>
<feature type="domain" description="Core-binding (CB)" evidence="7">
    <location>
        <begin position="1"/>
        <end position="84"/>
    </location>
</feature>
<dbReference type="InterPro" id="IPR010998">
    <property type="entry name" value="Integrase_recombinase_N"/>
</dbReference>